<evidence type="ECO:0000256" key="2">
    <source>
        <dbReference type="ARBA" id="ARBA00010617"/>
    </source>
</evidence>
<proteinExistence type="inferred from homology"/>
<comment type="similarity">
    <text evidence="2 4">Belongs to the cytochrome P450 family.</text>
</comment>
<dbReference type="OrthoDB" id="7376058at2"/>
<dbReference type="InterPro" id="IPR050121">
    <property type="entry name" value="Cytochrome_P450_monoxygenase"/>
</dbReference>
<dbReference type="GO" id="GO:0005506">
    <property type="term" value="F:iron ion binding"/>
    <property type="evidence" value="ECO:0007669"/>
    <property type="project" value="InterPro"/>
</dbReference>
<dbReference type="RefSeq" id="WP_048890393.1">
    <property type="nucleotide sequence ID" value="NZ_AP024237.1"/>
</dbReference>
<evidence type="ECO:0000256" key="4">
    <source>
        <dbReference type="RuleBase" id="RU000461"/>
    </source>
</evidence>
<feature type="binding site" description="axial binding residue" evidence="3">
    <location>
        <position position="392"/>
    </location>
    <ligand>
        <name>heme</name>
        <dbReference type="ChEBI" id="CHEBI:30413"/>
    </ligand>
    <ligandPart>
        <name>Fe</name>
        <dbReference type="ChEBI" id="CHEBI:18248"/>
    </ligandPart>
</feature>
<keyword evidence="4" id="KW-0560">Oxidoreductase</keyword>
<keyword evidence="4" id="KW-0503">Monooxygenase</keyword>
<dbReference type="Proteomes" id="UP000595446">
    <property type="component" value="Chromosome"/>
</dbReference>
<dbReference type="SUPFAM" id="SSF48264">
    <property type="entry name" value="Cytochrome P450"/>
    <property type="match status" value="1"/>
</dbReference>
<comment type="cofactor">
    <cofactor evidence="1 3">
        <name>heme</name>
        <dbReference type="ChEBI" id="CHEBI:30413"/>
    </cofactor>
</comment>
<gene>
    <name evidence="5" type="primary">cyp138</name>
    <name evidence="5" type="ORF">MHEC_47270</name>
</gene>
<dbReference type="InterPro" id="IPR002401">
    <property type="entry name" value="Cyt_P450_E_grp-I"/>
</dbReference>
<keyword evidence="6" id="KW-1185">Reference proteome</keyword>
<dbReference type="GO" id="GO:0004497">
    <property type="term" value="F:monooxygenase activity"/>
    <property type="evidence" value="ECO:0007669"/>
    <property type="project" value="UniProtKB-KW"/>
</dbReference>
<protein>
    <submittedName>
        <fullName evidence="5">Putative cytochrome P450 138</fullName>
    </submittedName>
</protein>
<evidence type="ECO:0000256" key="1">
    <source>
        <dbReference type="ARBA" id="ARBA00001971"/>
    </source>
</evidence>
<dbReference type="STRING" id="110505.ACT16_05190"/>
<dbReference type="InterPro" id="IPR001128">
    <property type="entry name" value="Cyt_P450"/>
</dbReference>
<name>A0A2G8BCC3_9MYCO</name>
<reference evidence="5 6" key="1">
    <citation type="submission" date="2020-12" db="EMBL/GenBank/DDBJ databases">
        <title>Complete genome sequence of Mycobacterium heckeshornense JCM 15655T, closely related to a pathogenic non-tuberculous mycobacterial species Mycobacterium xenopi.</title>
        <authorList>
            <person name="Yoshida M."/>
            <person name="Fukano H."/>
            <person name="Asakura T."/>
            <person name="Suzuki M."/>
            <person name="Hoshino Y."/>
        </authorList>
    </citation>
    <scope>NUCLEOTIDE SEQUENCE [LARGE SCALE GENOMIC DNA]</scope>
    <source>
        <strain evidence="5 6">JCM 15655</strain>
    </source>
</reference>
<dbReference type="PRINTS" id="PR00463">
    <property type="entry name" value="EP450I"/>
</dbReference>
<keyword evidence="3 4" id="KW-0408">Iron</keyword>
<keyword evidence="3 4" id="KW-0479">Metal-binding</keyword>
<sequence>MSDAGTVGTHAVAAPPAVNLPPTVGIPKAVLGLAFSASRRWTMQQLAPRYGDVFTLNLPIWGRTVVVADPQLAKQVFTTSPEQLGNIQPNLSRLLGSGSVFALDGDDHRRRRRLLAPPFHGKSVKNFESIIEEETLRETEGWPECREFPTLPSMMRITLNAILRAVFGAGGTEFDELRRLIPPWVTLGSRLAALPKPARTYGRYSPWGRLADRRRKYDLVIDKLIEAERADPNFEDRTDILALMLRSTYEDGSAMSRKDIGDELLTLLAAGHETTAATLGWAFERLSRHPDVLAQLAEEADTDNNELRQAVILEVQRNRTVIDFAGRRVYVPAYQLGEWVIPQGYSIVVAISQIHDDPDVFADPERFDPARYLGTKPPTFAWIPFGGGTRRCVGAAFANMEMDVVLRTVLRHFVIETADTPGEKWHGRGVAFTPKRGGRIVVHRR</sequence>
<dbReference type="CDD" id="cd11053">
    <property type="entry name" value="CYP110-like"/>
    <property type="match status" value="1"/>
</dbReference>
<evidence type="ECO:0000256" key="3">
    <source>
        <dbReference type="PIRSR" id="PIRSR602401-1"/>
    </source>
</evidence>
<evidence type="ECO:0000313" key="6">
    <source>
        <dbReference type="Proteomes" id="UP000595446"/>
    </source>
</evidence>
<dbReference type="PROSITE" id="PS00086">
    <property type="entry name" value="CYTOCHROME_P450"/>
    <property type="match status" value="1"/>
</dbReference>
<dbReference type="PANTHER" id="PTHR24305">
    <property type="entry name" value="CYTOCHROME P450"/>
    <property type="match status" value="1"/>
</dbReference>
<dbReference type="GO" id="GO:0020037">
    <property type="term" value="F:heme binding"/>
    <property type="evidence" value="ECO:0007669"/>
    <property type="project" value="InterPro"/>
</dbReference>
<dbReference type="EMBL" id="AP024237">
    <property type="protein sequence ID" value="BCO38294.1"/>
    <property type="molecule type" value="Genomic_DNA"/>
</dbReference>
<evidence type="ECO:0000313" key="5">
    <source>
        <dbReference type="EMBL" id="BCO38294.1"/>
    </source>
</evidence>
<dbReference type="InterPro" id="IPR036396">
    <property type="entry name" value="Cyt_P450_sf"/>
</dbReference>
<organism evidence="5 6">
    <name type="scientific">Mycobacterium heckeshornense</name>
    <dbReference type="NCBI Taxonomy" id="110505"/>
    <lineage>
        <taxon>Bacteria</taxon>
        <taxon>Bacillati</taxon>
        <taxon>Actinomycetota</taxon>
        <taxon>Actinomycetes</taxon>
        <taxon>Mycobacteriales</taxon>
        <taxon>Mycobacteriaceae</taxon>
        <taxon>Mycobacterium</taxon>
    </lineage>
</organism>
<accession>A0A2G8BCC3</accession>
<dbReference type="GO" id="GO:0016705">
    <property type="term" value="F:oxidoreductase activity, acting on paired donors, with incorporation or reduction of molecular oxygen"/>
    <property type="evidence" value="ECO:0007669"/>
    <property type="project" value="InterPro"/>
</dbReference>
<dbReference type="InterPro" id="IPR017972">
    <property type="entry name" value="Cyt_P450_CS"/>
</dbReference>
<dbReference type="PANTHER" id="PTHR24305:SF166">
    <property type="entry name" value="CYTOCHROME P450 12A4, MITOCHONDRIAL-RELATED"/>
    <property type="match status" value="1"/>
</dbReference>
<dbReference type="PRINTS" id="PR00385">
    <property type="entry name" value="P450"/>
</dbReference>
<dbReference type="Pfam" id="PF00067">
    <property type="entry name" value="p450"/>
    <property type="match status" value="1"/>
</dbReference>
<dbReference type="AlphaFoldDB" id="A0A2G8BCC3"/>
<keyword evidence="3 4" id="KW-0349">Heme</keyword>
<dbReference type="Gene3D" id="1.10.630.10">
    <property type="entry name" value="Cytochrome P450"/>
    <property type="match status" value="1"/>
</dbReference>